<evidence type="ECO:0000313" key="1">
    <source>
        <dbReference type="EMBL" id="KAK5968849.1"/>
    </source>
</evidence>
<name>A0AAN8IC39_TRICO</name>
<protein>
    <submittedName>
        <fullName evidence="1">Uncharacterized protein</fullName>
    </submittedName>
</protein>
<dbReference type="EMBL" id="WIXE01020921">
    <property type="protein sequence ID" value="KAK5968849.1"/>
    <property type="molecule type" value="Genomic_DNA"/>
</dbReference>
<accession>A0AAN8IC39</accession>
<organism evidence="1 2">
    <name type="scientific">Trichostrongylus colubriformis</name>
    <name type="common">Black scour worm</name>
    <dbReference type="NCBI Taxonomy" id="6319"/>
    <lineage>
        <taxon>Eukaryota</taxon>
        <taxon>Metazoa</taxon>
        <taxon>Ecdysozoa</taxon>
        <taxon>Nematoda</taxon>
        <taxon>Chromadorea</taxon>
        <taxon>Rhabditida</taxon>
        <taxon>Rhabditina</taxon>
        <taxon>Rhabditomorpha</taxon>
        <taxon>Strongyloidea</taxon>
        <taxon>Trichostrongylidae</taxon>
        <taxon>Trichostrongylus</taxon>
    </lineage>
</organism>
<sequence>MVSPFLFPASCLMREVIPGQRFAIVRTSTLQRVPCGQSGERVVMEKMIRGRMVSCCRKLKIVPPEQHGFLPGASTTTNLMDSLFDWNLAINQVSSHLLCIYSPPLAI</sequence>
<gene>
    <name evidence="1" type="ORF">GCK32_019064</name>
</gene>
<keyword evidence="2" id="KW-1185">Reference proteome</keyword>
<dbReference type="Proteomes" id="UP001331761">
    <property type="component" value="Unassembled WGS sequence"/>
</dbReference>
<proteinExistence type="predicted"/>
<dbReference type="AlphaFoldDB" id="A0AAN8IC39"/>
<comment type="caution">
    <text evidence="1">The sequence shown here is derived from an EMBL/GenBank/DDBJ whole genome shotgun (WGS) entry which is preliminary data.</text>
</comment>
<evidence type="ECO:0000313" key="2">
    <source>
        <dbReference type="Proteomes" id="UP001331761"/>
    </source>
</evidence>
<reference evidence="1 2" key="1">
    <citation type="submission" date="2019-10" db="EMBL/GenBank/DDBJ databases">
        <title>Assembly and Annotation for the nematode Trichostrongylus colubriformis.</title>
        <authorList>
            <person name="Martin J."/>
        </authorList>
    </citation>
    <scope>NUCLEOTIDE SEQUENCE [LARGE SCALE GENOMIC DNA]</scope>
    <source>
        <strain evidence="1">G859</strain>
        <tissue evidence="1">Whole worm</tissue>
    </source>
</reference>